<evidence type="ECO:0008006" key="3">
    <source>
        <dbReference type="Google" id="ProtNLM"/>
    </source>
</evidence>
<dbReference type="PANTHER" id="PTHR28075">
    <property type="entry name" value="CHROMOSOME 16, WHOLE GENOME SHOTGUN SEQUENCE"/>
    <property type="match status" value="1"/>
</dbReference>
<comment type="caution">
    <text evidence="1">The sequence shown here is derived from an EMBL/GenBank/DDBJ whole genome shotgun (WGS) entry which is preliminary data.</text>
</comment>
<keyword evidence="2" id="KW-1185">Reference proteome</keyword>
<protein>
    <recommendedName>
        <fullName evidence="3">DUF1748-domain-containing protein</fullName>
    </recommendedName>
</protein>
<organism evidence="1 2">
    <name type="scientific">Heterodermia speciosa</name>
    <dbReference type="NCBI Taxonomy" id="116794"/>
    <lineage>
        <taxon>Eukaryota</taxon>
        <taxon>Fungi</taxon>
        <taxon>Dikarya</taxon>
        <taxon>Ascomycota</taxon>
        <taxon>Pezizomycotina</taxon>
        <taxon>Lecanoromycetes</taxon>
        <taxon>OSLEUM clade</taxon>
        <taxon>Lecanoromycetidae</taxon>
        <taxon>Caliciales</taxon>
        <taxon>Physciaceae</taxon>
        <taxon>Heterodermia</taxon>
    </lineage>
</organism>
<reference evidence="1" key="1">
    <citation type="submission" date="2021-03" db="EMBL/GenBank/DDBJ databases">
        <authorList>
            <person name="Tagirdzhanova G."/>
        </authorList>
    </citation>
    <scope>NUCLEOTIDE SEQUENCE</scope>
</reference>
<gene>
    <name evidence="1" type="ORF">HETSPECPRED_006042</name>
</gene>
<dbReference type="EMBL" id="CAJPDS010000004">
    <property type="protein sequence ID" value="CAF9906066.1"/>
    <property type="molecule type" value="Genomic_DNA"/>
</dbReference>
<sequence>MVLGRLTHYAFDAVLISAFLAGVKRSTGLTPSVNSEKISESKELKKWVDNYLGMGEWVMDQSVAVLGASGWFERRR</sequence>
<dbReference type="OrthoDB" id="16824at2759"/>
<dbReference type="AlphaFoldDB" id="A0A8H3ENG4"/>
<dbReference type="Pfam" id="PF08520">
    <property type="entry name" value="Mitofissin"/>
    <property type="match status" value="1"/>
</dbReference>
<dbReference type="Proteomes" id="UP000664521">
    <property type="component" value="Unassembled WGS sequence"/>
</dbReference>
<evidence type="ECO:0000313" key="2">
    <source>
        <dbReference type="Proteomes" id="UP000664521"/>
    </source>
</evidence>
<dbReference type="GO" id="GO:0005737">
    <property type="term" value="C:cytoplasm"/>
    <property type="evidence" value="ECO:0007669"/>
    <property type="project" value="TreeGrafter"/>
</dbReference>
<accession>A0A8H3ENG4</accession>
<evidence type="ECO:0000313" key="1">
    <source>
        <dbReference type="EMBL" id="CAF9906066.1"/>
    </source>
</evidence>
<dbReference type="PANTHER" id="PTHR28075:SF1">
    <property type="entry name" value="DUF1748-DOMAIN-CONTAINING PROTEIN"/>
    <property type="match status" value="1"/>
</dbReference>
<dbReference type="InterPro" id="IPR013726">
    <property type="entry name" value="Mitofissin"/>
</dbReference>
<name>A0A8H3ENG4_9LECA</name>
<proteinExistence type="predicted"/>